<accession>A0AAW2GU32</accession>
<evidence type="ECO:0000256" key="1">
    <source>
        <dbReference type="ARBA" id="ARBA00004123"/>
    </source>
</evidence>
<keyword evidence="4 6" id="KW-0371">Homeobox</keyword>
<feature type="compositionally biased region" description="Polar residues" evidence="7">
    <location>
        <begin position="169"/>
        <end position="178"/>
    </location>
</feature>
<dbReference type="Pfam" id="PF16493">
    <property type="entry name" value="Meis_PKNOX_N"/>
    <property type="match status" value="1"/>
</dbReference>
<dbReference type="SUPFAM" id="SSF46689">
    <property type="entry name" value="Homeodomain-like"/>
    <property type="match status" value="1"/>
</dbReference>
<organism evidence="9 10">
    <name type="scientific">Cardiocondyla obscurior</name>
    <dbReference type="NCBI Taxonomy" id="286306"/>
    <lineage>
        <taxon>Eukaryota</taxon>
        <taxon>Metazoa</taxon>
        <taxon>Ecdysozoa</taxon>
        <taxon>Arthropoda</taxon>
        <taxon>Hexapoda</taxon>
        <taxon>Insecta</taxon>
        <taxon>Pterygota</taxon>
        <taxon>Neoptera</taxon>
        <taxon>Endopterygota</taxon>
        <taxon>Hymenoptera</taxon>
        <taxon>Apocrita</taxon>
        <taxon>Aculeata</taxon>
        <taxon>Formicoidea</taxon>
        <taxon>Formicidae</taxon>
        <taxon>Myrmicinae</taxon>
        <taxon>Cardiocondyla</taxon>
    </lineage>
</organism>
<dbReference type="Proteomes" id="UP001430953">
    <property type="component" value="Unassembled WGS sequence"/>
</dbReference>
<dbReference type="FunFam" id="1.10.10.60:FF:000004">
    <property type="entry name" value="Meis2 homeobox isoform 2c"/>
    <property type="match status" value="1"/>
</dbReference>
<comment type="caution">
    <text evidence="9">The sequence shown here is derived from an EMBL/GenBank/DDBJ whole genome shotgun (WGS) entry which is preliminary data.</text>
</comment>
<name>A0AAW2GU32_9HYME</name>
<dbReference type="GO" id="GO:0000987">
    <property type="term" value="F:cis-regulatory region sequence-specific DNA binding"/>
    <property type="evidence" value="ECO:0007669"/>
    <property type="project" value="UniProtKB-ARBA"/>
</dbReference>
<dbReference type="SMART" id="SM00389">
    <property type="entry name" value="HOX"/>
    <property type="match status" value="1"/>
</dbReference>
<protein>
    <recommendedName>
        <fullName evidence="8">Homeobox domain-containing protein</fullName>
    </recommendedName>
</protein>
<dbReference type="GO" id="GO:0048663">
    <property type="term" value="P:neuron fate commitment"/>
    <property type="evidence" value="ECO:0007669"/>
    <property type="project" value="UniProtKB-ARBA"/>
</dbReference>
<feature type="region of interest" description="Disordered" evidence="7">
    <location>
        <begin position="149"/>
        <end position="186"/>
    </location>
</feature>
<feature type="compositionally biased region" description="Low complexity" evidence="7">
    <location>
        <begin position="158"/>
        <end position="168"/>
    </location>
</feature>
<dbReference type="GO" id="GO:0009887">
    <property type="term" value="P:animal organ morphogenesis"/>
    <property type="evidence" value="ECO:0007669"/>
    <property type="project" value="UniProtKB-ARBA"/>
</dbReference>
<dbReference type="GO" id="GO:0001654">
    <property type="term" value="P:eye development"/>
    <property type="evidence" value="ECO:0007669"/>
    <property type="project" value="UniProtKB-ARBA"/>
</dbReference>
<dbReference type="InterPro" id="IPR009057">
    <property type="entry name" value="Homeodomain-like_sf"/>
</dbReference>
<feature type="region of interest" description="Disordered" evidence="7">
    <location>
        <begin position="275"/>
        <end position="315"/>
    </location>
</feature>
<dbReference type="GO" id="GO:0005634">
    <property type="term" value="C:nucleus"/>
    <property type="evidence" value="ECO:0007669"/>
    <property type="project" value="UniProtKB-SubCell"/>
</dbReference>
<evidence type="ECO:0000256" key="3">
    <source>
        <dbReference type="ARBA" id="ARBA00023125"/>
    </source>
</evidence>
<dbReference type="GO" id="GO:0006355">
    <property type="term" value="P:regulation of DNA-templated transcription"/>
    <property type="evidence" value="ECO:0007669"/>
    <property type="project" value="InterPro"/>
</dbReference>
<keyword evidence="10" id="KW-1185">Reference proteome</keyword>
<gene>
    <name evidence="9" type="ORF">PUN28_002370</name>
</gene>
<feature type="compositionally biased region" description="Polar residues" evidence="7">
    <location>
        <begin position="240"/>
        <end position="251"/>
    </location>
</feature>
<reference evidence="9 10" key="1">
    <citation type="submission" date="2023-03" db="EMBL/GenBank/DDBJ databases">
        <title>High recombination rates correlate with genetic variation in Cardiocondyla obscurior ants.</title>
        <authorList>
            <person name="Errbii M."/>
        </authorList>
    </citation>
    <scope>NUCLEOTIDE SEQUENCE [LARGE SCALE GENOMIC DNA]</scope>
    <source>
        <strain evidence="9">Alpha-2009</strain>
        <tissue evidence="9">Whole body</tissue>
    </source>
</reference>
<comment type="similarity">
    <text evidence="2">Belongs to the TALE/MEIS homeobox family.</text>
</comment>
<comment type="subcellular location">
    <subcellularLocation>
        <location evidence="1 6">Nucleus</location>
    </subcellularLocation>
</comment>
<feature type="compositionally biased region" description="Basic residues" evidence="7">
    <location>
        <begin position="297"/>
        <end position="315"/>
    </location>
</feature>
<evidence type="ECO:0000256" key="5">
    <source>
        <dbReference type="ARBA" id="ARBA00023242"/>
    </source>
</evidence>
<feature type="domain" description="Homeobox" evidence="8">
    <location>
        <begin position="307"/>
        <end position="370"/>
    </location>
</feature>
<dbReference type="InterPro" id="IPR001356">
    <property type="entry name" value="HD"/>
</dbReference>
<proteinExistence type="inferred from homology"/>
<evidence type="ECO:0000259" key="8">
    <source>
        <dbReference type="PROSITE" id="PS50071"/>
    </source>
</evidence>
<dbReference type="InterPro" id="IPR008422">
    <property type="entry name" value="KN_HD"/>
</dbReference>
<dbReference type="Gene3D" id="1.10.10.60">
    <property type="entry name" value="Homeodomain-like"/>
    <property type="match status" value="1"/>
</dbReference>
<dbReference type="PANTHER" id="PTHR11850">
    <property type="entry name" value="HOMEOBOX PROTEIN TRANSCRIPTION FACTORS"/>
    <property type="match status" value="1"/>
</dbReference>
<dbReference type="AlphaFoldDB" id="A0AAW2GU32"/>
<evidence type="ECO:0000256" key="6">
    <source>
        <dbReference type="PROSITE-ProRule" id="PRU00108"/>
    </source>
</evidence>
<dbReference type="Pfam" id="PF05920">
    <property type="entry name" value="Homeobox_KN"/>
    <property type="match status" value="1"/>
</dbReference>
<feature type="DNA-binding region" description="Homeobox" evidence="6">
    <location>
        <begin position="309"/>
        <end position="371"/>
    </location>
</feature>
<evidence type="ECO:0000256" key="2">
    <source>
        <dbReference type="ARBA" id="ARBA00009661"/>
    </source>
</evidence>
<feature type="compositionally biased region" description="Low complexity" evidence="7">
    <location>
        <begin position="394"/>
        <end position="418"/>
    </location>
</feature>
<evidence type="ECO:0000256" key="7">
    <source>
        <dbReference type="SAM" id="MobiDB-lite"/>
    </source>
</evidence>
<dbReference type="InterPro" id="IPR032453">
    <property type="entry name" value="PKNOX/Meis_N"/>
</dbReference>
<evidence type="ECO:0000313" key="10">
    <source>
        <dbReference type="Proteomes" id="UP001430953"/>
    </source>
</evidence>
<feature type="compositionally biased region" description="Polar residues" evidence="7">
    <location>
        <begin position="212"/>
        <end position="231"/>
    </location>
</feature>
<feature type="region of interest" description="Disordered" evidence="7">
    <location>
        <begin position="200"/>
        <end position="256"/>
    </location>
</feature>
<feature type="region of interest" description="Disordered" evidence="7">
    <location>
        <begin position="372"/>
        <end position="439"/>
    </location>
</feature>
<dbReference type="CDD" id="cd00086">
    <property type="entry name" value="homeodomain"/>
    <property type="match status" value="1"/>
</dbReference>
<dbReference type="InterPro" id="IPR050224">
    <property type="entry name" value="TALE_homeobox"/>
</dbReference>
<sequence>MQEGNTAVALAMVTPGYDQDPASGVADYTTHQDQAQFEADKRAVYKHPLFPLLALLFERCEQATQSSDNSTSESFNMDIQAFVQHQERDRKPFLINDPEIDGLMIKAIQVLRIHLLELEKVQELCKDFCNRYITCLKGKMQSENLLRSDYSHHGHDMGPSSGSNGSSPLQVLSSTGNDVESGANGFRVSRGDVAVAENDGANSRARDESVNHDQLSSVRPSSAVQRSGKSTSQDHDDPLSPSTVHGSTPLSQIGAHPCAPVNDMYLGQDITVAASPSPVASEDEEESASNVASNHAGNHRNNHGSARKGRQKRGVLPKHATSIMRTWLFQHLVHPYPTEDEKRQIASQTNLTLLQVNNWFINARRRILQPMLDGAGTDATSRTGKRHKTSKHTAQQQAAQQQQAGWQSDDSASDSGSSDGEGGAARSKDGNDSDEDDLH</sequence>
<dbReference type="GO" id="GO:0048646">
    <property type="term" value="P:anatomical structure formation involved in morphogenesis"/>
    <property type="evidence" value="ECO:0007669"/>
    <property type="project" value="UniProtKB-ARBA"/>
</dbReference>
<keyword evidence="3 6" id="KW-0238">DNA-binding</keyword>
<keyword evidence="5 6" id="KW-0539">Nucleus</keyword>
<dbReference type="EMBL" id="JADYXP020000002">
    <property type="protein sequence ID" value="KAL0130692.1"/>
    <property type="molecule type" value="Genomic_DNA"/>
</dbReference>
<evidence type="ECO:0000313" key="9">
    <source>
        <dbReference type="EMBL" id="KAL0130692.1"/>
    </source>
</evidence>
<evidence type="ECO:0000256" key="4">
    <source>
        <dbReference type="ARBA" id="ARBA00023155"/>
    </source>
</evidence>
<dbReference type="PROSITE" id="PS50071">
    <property type="entry name" value="HOMEOBOX_2"/>
    <property type="match status" value="1"/>
</dbReference>